<organism evidence="2 3">
    <name type="scientific">Sphingomonas psychrolutea</name>
    <dbReference type="NCBI Taxonomy" id="1259676"/>
    <lineage>
        <taxon>Bacteria</taxon>
        <taxon>Pseudomonadati</taxon>
        <taxon>Pseudomonadota</taxon>
        <taxon>Alphaproteobacteria</taxon>
        <taxon>Sphingomonadales</taxon>
        <taxon>Sphingomonadaceae</taxon>
        <taxon>Sphingomonas</taxon>
    </lineage>
</organism>
<sequence length="120" mass="12955">MKKPTPIDLRRYAGMLGGAREFLRVWATKDGPTTCFINPVPIGADPFALGIALVDVVRHGARAYAQATGISEAEAEARIWEGLDAERGNPTDPGHQLDSEDAPDSDDDGIISYLPNKDIH</sequence>
<proteinExistence type="predicted"/>
<evidence type="ECO:0000313" key="3">
    <source>
        <dbReference type="Proteomes" id="UP000618591"/>
    </source>
</evidence>
<dbReference type="EMBL" id="BMDW01000011">
    <property type="protein sequence ID" value="GGA50435.1"/>
    <property type="molecule type" value="Genomic_DNA"/>
</dbReference>
<dbReference type="Pfam" id="PF16826">
    <property type="entry name" value="DUF5076"/>
    <property type="match status" value="1"/>
</dbReference>
<evidence type="ECO:0000256" key="1">
    <source>
        <dbReference type="SAM" id="MobiDB-lite"/>
    </source>
</evidence>
<dbReference type="InterPro" id="IPR031796">
    <property type="entry name" value="DUF5076"/>
</dbReference>
<evidence type="ECO:0008006" key="4">
    <source>
        <dbReference type="Google" id="ProtNLM"/>
    </source>
</evidence>
<keyword evidence="3" id="KW-1185">Reference proteome</keyword>
<dbReference type="Proteomes" id="UP000618591">
    <property type="component" value="Unassembled WGS sequence"/>
</dbReference>
<protein>
    <recommendedName>
        <fullName evidence="4">DUF5076 domain-containing protein</fullName>
    </recommendedName>
</protein>
<gene>
    <name evidence="2" type="ORF">GCM10011395_20980</name>
</gene>
<evidence type="ECO:0000313" key="2">
    <source>
        <dbReference type="EMBL" id="GGA50435.1"/>
    </source>
</evidence>
<dbReference type="Gene3D" id="3.30.2370.10">
    <property type="entry name" value="putative pyruvate dehydrogenase"/>
    <property type="match status" value="1"/>
</dbReference>
<reference evidence="3" key="1">
    <citation type="journal article" date="2019" name="Int. J. Syst. Evol. Microbiol.">
        <title>The Global Catalogue of Microorganisms (GCM) 10K type strain sequencing project: providing services to taxonomists for standard genome sequencing and annotation.</title>
        <authorList>
            <consortium name="The Broad Institute Genomics Platform"/>
            <consortium name="The Broad Institute Genome Sequencing Center for Infectious Disease"/>
            <person name="Wu L."/>
            <person name="Ma J."/>
        </authorList>
    </citation>
    <scope>NUCLEOTIDE SEQUENCE [LARGE SCALE GENOMIC DNA]</scope>
    <source>
        <strain evidence="3">CGMCC 1.10106</strain>
    </source>
</reference>
<feature type="compositionally biased region" description="Acidic residues" evidence="1">
    <location>
        <begin position="99"/>
        <end position="109"/>
    </location>
</feature>
<dbReference type="RefSeq" id="WP_229733018.1">
    <property type="nucleotide sequence ID" value="NZ_BMDW01000011.1"/>
</dbReference>
<comment type="caution">
    <text evidence="2">The sequence shown here is derived from an EMBL/GenBank/DDBJ whole genome shotgun (WGS) entry which is preliminary data.</text>
</comment>
<accession>A0ABQ1GUV8</accession>
<feature type="region of interest" description="Disordered" evidence="1">
    <location>
        <begin position="81"/>
        <end position="120"/>
    </location>
</feature>
<name>A0ABQ1GUV8_9SPHN</name>